<feature type="transmembrane region" description="Helical" evidence="2">
    <location>
        <begin position="590"/>
        <end position="611"/>
    </location>
</feature>
<feature type="region of interest" description="Disordered" evidence="1">
    <location>
        <begin position="1218"/>
        <end position="1237"/>
    </location>
</feature>
<reference evidence="5" key="1">
    <citation type="journal article" date="2019" name="Int. J. Syst. Evol. Microbiol.">
        <title>The Global Catalogue of Microorganisms (GCM) 10K type strain sequencing project: providing services to taxonomists for standard genome sequencing and annotation.</title>
        <authorList>
            <consortium name="The Broad Institute Genomics Platform"/>
            <consortium name="The Broad Institute Genome Sequencing Center for Infectious Disease"/>
            <person name="Wu L."/>
            <person name="Ma J."/>
        </authorList>
    </citation>
    <scope>NUCLEOTIDE SEQUENCE [LARGE SCALE GENOMIC DNA]</scope>
    <source>
        <strain evidence="5">DT43</strain>
    </source>
</reference>
<evidence type="ECO:0000313" key="4">
    <source>
        <dbReference type="EMBL" id="MFC5630136.1"/>
    </source>
</evidence>
<feature type="transmembrane region" description="Helical" evidence="2">
    <location>
        <begin position="687"/>
        <end position="710"/>
    </location>
</feature>
<evidence type="ECO:0000259" key="3">
    <source>
        <dbReference type="Pfam" id="PF20155"/>
    </source>
</evidence>
<accession>A0ABW0UDY6</accession>
<feature type="transmembrane region" description="Helical" evidence="2">
    <location>
        <begin position="657"/>
        <end position="681"/>
    </location>
</feature>
<feature type="compositionally biased region" description="Basic residues" evidence="1">
    <location>
        <begin position="1228"/>
        <end position="1237"/>
    </location>
</feature>
<keyword evidence="5" id="KW-1185">Reference proteome</keyword>
<feature type="transmembrane region" description="Helical" evidence="2">
    <location>
        <begin position="933"/>
        <end position="957"/>
    </location>
</feature>
<feature type="compositionally biased region" description="Basic and acidic residues" evidence="1">
    <location>
        <begin position="1218"/>
        <end position="1227"/>
    </location>
</feature>
<keyword evidence="2" id="KW-1133">Transmembrane helix</keyword>
<organism evidence="4 5">
    <name type="scientific">Streptococcus caledonicus</name>
    <dbReference type="NCBI Taxonomy" id="2614158"/>
    <lineage>
        <taxon>Bacteria</taxon>
        <taxon>Bacillati</taxon>
        <taxon>Bacillota</taxon>
        <taxon>Bacilli</taxon>
        <taxon>Lactobacillales</taxon>
        <taxon>Streptococcaceae</taxon>
        <taxon>Streptococcus</taxon>
    </lineage>
</organism>
<feature type="transmembrane region" description="Helical" evidence="2">
    <location>
        <begin position="623"/>
        <end position="645"/>
    </location>
</feature>
<dbReference type="Pfam" id="PF20155">
    <property type="entry name" value="TMP_3"/>
    <property type="match status" value="1"/>
</dbReference>
<evidence type="ECO:0000256" key="2">
    <source>
        <dbReference type="SAM" id="Phobius"/>
    </source>
</evidence>
<feature type="domain" description="Tape measure protein N-terminal" evidence="3">
    <location>
        <begin position="73"/>
        <end position="259"/>
    </location>
</feature>
<feature type="transmembrane region" description="Helical" evidence="2">
    <location>
        <begin position="742"/>
        <end position="761"/>
    </location>
</feature>
<feature type="transmembrane region" description="Helical" evidence="2">
    <location>
        <begin position="868"/>
        <end position="893"/>
    </location>
</feature>
<feature type="transmembrane region" description="Helical" evidence="2">
    <location>
        <begin position="478"/>
        <end position="499"/>
    </location>
</feature>
<gene>
    <name evidence="4" type="ORF">ACFPQ3_00585</name>
</gene>
<feature type="transmembrane region" description="Helical" evidence="2">
    <location>
        <begin position="428"/>
        <end position="448"/>
    </location>
</feature>
<dbReference type="Proteomes" id="UP001596110">
    <property type="component" value="Unassembled WGS sequence"/>
</dbReference>
<dbReference type="RefSeq" id="WP_156806762.1">
    <property type="nucleotide sequence ID" value="NZ_JBHSOJ010000003.1"/>
</dbReference>
<proteinExistence type="predicted"/>
<comment type="caution">
    <text evidence="4">The sequence shown here is derived from an EMBL/GenBank/DDBJ whole genome shotgun (WGS) entry which is preliminary data.</text>
</comment>
<feature type="transmembrane region" description="Helical" evidence="2">
    <location>
        <begin position="717"/>
        <end position="736"/>
    </location>
</feature>
<protein>
    <submittedName>
        <fullName evidence="4">Tape measure protein</fullName>
    </submittedName>
</protein>
<dbReference type="NCBIfam" id="TIGR02675">
    <property type="entry name" value="tape_meas_nterm"/>
    <property type="match status" value="1"/>
</dbReference>
<feature type="transmembrane region" description="Helical" evidence="2">
    <location>
        <begin position="835"/>
        <end position="856"/>
    </location>
</feature>
<sequence>MADGKVTITVDLDGTSAQQGVKQLKSLLQGLGDSSSSGFNTGTKSALSFGTAMAVASKAVSVGMSAISSSMGGAISRYDTMNKFPKMMSALGYSADDAKNAVDELSKGIDGLPTALDEVVATAQGLTMMNGDLGKSTKLTLALNNAFLSSGASAGDASRGLIQFTQMMAKGEVDMQSWRTLMETMPVGLNKVAEAFGYTGASAKNDLYAALKEGHITFDQFSDKLIELNEGVGGFAELAQINSDGIATAMSRIKTAVVRNMEGVVRSFDDAAKAKGLPTITEGLDKFRLSISSAFSNATPYVSKFVDVLSWVVDAAKRMWEAFKNTGAVTALTQAFSAIQSALEHVFSSLGQNTGFVEGLGRAFGEVVKWVAEAVTKAAEFISSLPPGTIQAIASAVLGAVAAFKGIKTAVSAVNSLKTAFGLLKAALTGNPFMVAAVALGALVGWFIHAYTTSETFRAKVNEVVAVVSKVAGKIKEFLSGVDPSFIAMLVPVLGLLLARFKGFETISKFNPFSIFKKNAKDAFDGASGSASQSKGIIEQVFSGLGTLITSIAQGISTVLQGLATALSTVAQGFGTAAAMASPAQWLSMGAAMLMVGAGVALASAGIYVLVQAAIQLASAGSGAAIALVGLGVGIAAMAGVFALLGPALTASAVGMVAFGAAVALIGAGIGMAAAGLAMLASQLPTIATYGASAASAILALSGAVVAFGAGVTVAGAGLLVLSAGLIAFGAAALVATAGGVALAAGIVVVSTAVAAFGLALQPVASAVKKMGQGAKDAGAGTKQLASGLKSITSLPLGSLVTHLGAVAIGIGKISGKGGEIASVGTGMKQLGQGLTTIATSGMLAVTAMTVIGTAITQLSTQMTTLPATLTLATAGFATFSSQAVAGVAGLSAINAPLTALKTQIMTLAPACMIASAGLTAFGSQVMVVGASFTMLGAGITIVRTGLVGVSTAFILVGTSATSASGQVRAMASSTQAVIVAFNAMRGQVQSSMNAMLNVVKSVGNQMKSQGSQIGQQTSQNLAKGISSGAGQVSSAMQTLTNAARSAGMSGVGAMQSVGAMIGQGLAQGMLSALGAVTAAANALVAQAERAAQAKAKIHSPSRLFRDGVGRFIPQGVAVGITKDAYKVDDAMGDVFNQIQAFSFKAEDVIGVGKTKLSKVVQVKQELEQAVKASVEVAKEKSNDLLEKALDVAEKAVQRPAEMVLDDGTLVARTGDKYDKHQTEQARRRNRMRGIVT</sequence>
<evidence type="ECO:0000256" key="1">
    <source>
        <dbReference type="SAM" id="MobiDB-lite"/>
    </source>
</evidence>
<keyword evidence="2" id="KW-0812">Transmembrane</keyword>
<feature type="transmembrane region" description="Helical" evidence="2">
    <location>
        <begin position="905"/>
        <end position="927"/>
    </location>
</feature>
<evidence type="ECO:0000313" key="5">
    <source>
        <dbReference type="Proteomes" id="UP001596110"/>
    </source>
</evidence>
<name>A0ABW0UDY6_9STRE</name>
<keyword evidence="2" id="KW-0472">Membrane</keyword>
<dbReference type="InterPro" id="IPR013491">
    <property type="entry name" value="Tape_meas_N"/>
</dbReference>
<dbReference type="EMBL" id="JBHSOJ010000003">
    <property type="protein sequence ID" value="MFC5630136.1"/>
    <property type="molecule type" value="Genomic_DNA"/>
</dbReference>